<dbReference type="PRINTS" id="PR00463">
    <property type="entry name" value="EP450I"/>
</dbReference>
<dbReference type="STRING" id="342668.A0A1B8GN51"/>
<dbReference type="RefSeq" id="XP_018130998.1">
    <property type="nucleotide sequence ID" value="XM_018274162.2"/>
</dbReference>
<evidence type="ECO:0000256" key="1">
    <source>
        <dbReference type="ARBA" id="ARBA00010617"/>
    </source>
</evidence>
<evidence type="ECO:0008006" key="9">
    <source>
        <dbReference type="Google" id="ProtNLM"/>
    </source>
</evidence>
<accession>A0A1B8GN51</accession>
<gene>
    <name evidence="7" type="ORF">VE01_04693</name>
</gene>
<evidence type="ECO:0000256" key="3">
    <source>
        <dbReference type="ARBA" id="ARBA00023002"/>
    </source>
</evidence>
<evidence type="ECO:0000313" key="7">
    <source>
        <dbReference type="EMBL" id="OBT97265.1"/>
    </source>
</evidence>
<evidence type="ECO:0000256" key="5">
    <source>
        <dbReference type="ARBA" id="ARBA00023033"/>
    </source>
</evidence>
<dbReference type="SUPFAM" id="SSF48264">
    <property type="entry name" value="Cytochrome P450"/>
    <property type="match status" value="1"/>
</dbReference>
<dbReference type="InterPro" id="IPR036396">
    <property type="entry name" value="Cyt_P450_sf"/>
</dbReference>
<dbReference type="PANTHER" id="PTHR46300">
    <property type="entry name" value="P450, PUTATIVE (EUROFUNG)-RELATED-RELATED"/>
    <property type="match status" value="1"/>
</dbReference>
<dbReference type="OrthoDB" id="1055148at2759"/>
<dbReference type="InterPro" id="IPR001128">
    <property type="entry name" value="Cyt_P450"/>
</dbReference>
<dbReference type="AlphaFoldDB" id="A0A1B8GN51"/>
<dbReference type="PRINTS" id="PR00385">
    <property type="entry name" value="P450"/>
</dbReference>
<keyword evidence="8" id="KW-1185">Reference proteome</keyword>
<dbReference type="InterPro" id="IPR050364">
    <property type="entry name" value="Cytochrome_P450_fung"/>
</dbReference>
<dbReference type="GO" id="GO:0016705">
    <property type="term" value="F:oxidoreductase activity, acting on paired donors, with incorporation or reduction of molecular oxygen"/>
    <property type="evidence" value="ECO:0007669"/>
    <property type="project" value="InterPro"/>
</dbReference>
<dbReference type="CDD" id="cd11065">
    <property type="entry name" value="CYP64-like"/>
    <property type="match status" value="1"/>
</dbReference>
<organism evidence="7 8">
    <name type="scientific">Pseudogymnoascus verrucosus</name>
    <dbReference type="NCBI Taxonomy" id="342668"/>
    <lineage>
        <taxon>Eukaryota</taxon>
        <taxon>Fungi</taxon>
        <taxon>Dikarya</taxon>
        <taxon>Ascomycota</taxon>
        <taxon>Pezizomycotina</taxon>
        <taxon>Leotiomycetes</taxon>
        <taxon>Thelebolales</taxon>
        <taxon>Thelebolaceae</taxon>
        <taxon>Pseudogymnoascus</taxon>
    </lineage>
</organism>
<name>A0A1B8GN51_9PEZI</name>
<evidence type="ECO:0000256" key="2">
    <source>
        <dbReference type="ARBA" id="ARBA00022723"/>
    </source>
</evidence>
<reference evidence="8" key="2">
    <citation type="journal article" date="2018" name="Nat. Commun.">
        <title>Extreme sensitivity to ultraviolet light in the fungal pathogen causing white-nose syndrome of bats.</title>
        <authorList>
            <person name="Palmer J.M."/>
            <person name="Drees K.P."/>
            <person name="Foster J.T."/>
            <person name="Lindner D.L."/>
        </authorList>
    </citation>
    <scope>NUCLEOTIDE SEQUENCE [LARGE SCALE GENOMIC DNA]</scope>
    <source>
        <strain evidence="8">UAMH 10579</strain>
    </source>
</reference>
<evidence type="ECO:0000256" key="4">
    <source>
        <dbReference type="ARBA" id="ARBA00023004"/>
    </source>
</evidence>
<reference evidence="7 8" key="1">
    <citation type="submission" date="2016-03" db="EMBL/GenBank/DDBJ databases">
        <title>Comparative genomics of Pseudogymnoascus destructans, the fungus causing white-nose syndrome of bats.</title>
        <authorList>
            <person name="Palmer J.M."/>
            <person name="Drees K.P."/>
            <person name="Foster J.T."/>
            <person name="Lindner D.L."/>
        </authorList>
    </citation>
    <scope>NUCLEOTIDE SEQUENCE [LARGE SCALE GENOMIC DNA]</scope>
    <source>
        <strain evidence="7 8">UAMH 10579</strain>
    </source>
</reference>
<dbReference type="GO" id="GO:0005506">
    <property type="term" value="F:iron ion binding"/>
    <property type="evidence" value="ECO:0007669"/>
    <property type="project" value="InterPro"/>
</dbReference>
<keyword evidence="6" id="KW-0349">Heme</keyword>
<dbReference type="Gene3D" id="1.10.630.10">
    <property type="entry name" value="Cytochrome P450"/>
    <property type="match status" value="1"/>
</dbReference>
<keyword evidence="4 6" id="KW-0408">Iron</keyword>
<dbReference type="GO" id="GO:0020037">
    <property type="term" value="F:heme binding"/>
    <property type="evidence" value="ECO:0007669"/>
    <property type="project" value="InterPro"/>
</dbReference>
<dbReference type="EMBL" id="KV460223">
    <property type="protein sequence ID" value="OBT97265.1"/>
    <property type="molecule type" value="Genomic_DNA"/>
</dbReference>
<dbReference type="InterPro" id="IPR002401">
    <property type="entry name" value="Cyt_P450_E_grp-I"/>
</dbReference>
<proteinExistence type="inferred from homology"/>
<keyword evidence="3" id="KW-0560">Oxidoreductase</keyword>
<dbReference type="GO" id="GO:0004497">
    <property type="term" value="F:monooxygenase activity"/>
    <property type="evidence" value="ECO:0007669"/>
    <property type="project" value="UniProtKB-KW"/>
</dbReference>
<dbReference type="GeneID" id="28838079"/>
<evidence type="ECO:0000313" key="8">
    <source>
        <dbReference type="Proteomes" id="UP000091956"/>
    </source>
</evidence>
<sequence>MASLLSTVMEFGKVSVTTHMPQTAIGMLLVFTLTIWYFTDARRRKLPPGPPGIPLLGNFSDMADSEKVRSKVVEWAQKYGDVVYTKIAEVDYIWLSSPTAVKDLMDKKSAIYSSRPKMPFAMDVASGGKRQLLMPYNNEWRNIRKYSHQLLNLNASKAYQPIQDYESLQMMYDMLKVPAEFYKHNQRYSASVIMTVAYGIRVPTFDSPIAARIYKVLDNLTEMSAPGAQAVDSMPSLRYLPQFLLGNWRDKGRRYFEHDSDVYLTMWNDLKKRVDEGTSKPCFCRDFYLSDPAKNGIDDLAAAYTCGGLVEAGSETTASSLNNLILAMCQNPDVVKKAQEELDRVVGNTRMPTWDDESNLPYIRAIIKELLRWRPVNKFGMFHANTEDDWYKGNFIPKDSVVILSWWAIHYDPKRYPEPEKFKPERYLNYKLSAADAINLKDPLDRDHFSYGAGRRVCPGVHVAERSLYINVARFLWGFNISKKRGTDGKFIEPDERMVRGLLSVPNPFECDIQVRSTKHSDLIVNEFQVAESNQQA</sequence>
<comment type="similarity">
    <text evidence="1">Belongs to the cytochrome P450 family.</text>
</comment>
<keyword evidence="5" id="KW-0503">Monooxygenase</keyword>
<evidence type="ECO:0000256" key="6">
    <source>
        <dbReference type="PIRSR" id="PIRSR602401-1"/>
    </source>
</evidence>
<keyword evidence="2 6" id="KW-0479">Metal-binding</keyword>
<dbReference type="PANTHER" id="PTHR46300:SF2">
    <property type="entry name" value="CYTOCHROME P450 MONOOXYGENASE ALNH-RELATED"/>
    <property type="match status" value="1"/>
</dbReference>
<protein>
    <recommendedName>
        <fullName evidence="9">Cytochrome P450</fullName>
    </recommendedName>
</protein>
<comment type="cofactor">
    <cofactor evidence="6">
        <name>heme</name>
        <dbReference type="ChEBI" id="CHEBI:30413"/>
    </cofactor>
</comment>
<dbReference type="Proteomes" id="UP000091956">
    <property type="component" value="Unassembled WGS sequence"/>
</dbReference>
<feature type="binding site" description="axial binding residue" evidence="6">
    <location>
        <position position="458"/>
    </location>
    <ligand>
        <name>heme</name>
        <dbReference type="ChEBI" id="CHEBI:30413"/>
    </ligand>
    <ligandPart>
        <name>Fe</name>
        <dbReference type="ChEBI" id="CHEBI:18248"/>
    </ligandPart>
</feature>
<dbReference type="Pfam" id="PF00067">
    <property type="entry name" value="p450"/>
    <property type="match status" value="1"/>
</dbReference>